<comment type="caution">
    <text evidence="8">The sequence shown here is derived from an EMBL/GenBank/DDBJ whole genome shotgun (WGS) entry which is preliminary data.</text>
</comment>
<dbReference type="InterPro" id="IPR006665">
    <property type="entry name" value="OmpA-like"/>
</dbReference>
<dbReference type="PROSITE" id="PS51123">
    <property type="entry name" value="OMPA_2"/>
    <property type="match status" value="1"/>
</dbReference>
<evidence type="ECO:0000256" key="4">
    <source>
        <dbReference type="ARBA" id="ARBA00023237"/>
    </source>
</evidence>
<dbReference type="PROSITE" id="PS51257">
    <property type="entry name" value="PROKAR_LIPOPROTEIN"/>
    <property type="match status" value="1"/>
</dbReference>
<evidence type="ECO:0000256" key="1">
    <source>
        <dbReference type="ARBA" id="ARBA00004442"/>
    </source>
</evidence>
<dbReference type="GO" id="GO:0009279">
    <property type="term" value="C:cell outer membrane"/>
    <property type="evidence" value="ECO:0007669"/>
    <property type="project" value="UniProtKB-SubCell"/>
</dbReference>
<dbReference type="CDD" id="cd07185">
    <property type="entry name" value="OmpA_C-like"/>
    <property type="match status" value="1"/>
</dbReference>
<reference evidence="8 9" key="1">
    <citation type="submission" date="2015-10" db="EMBL/GenBank/DDBJ databases">
        <title>Genome sequencing and analysis of members of genus Stenotrophomonas.</title>
        <authorList>
            <person name="Patil P.P."/>
            <person name="Midha S."/>
            <person name="Patil P.B."/>
        </authorList>
    </citation>
    <scope>NUCLEOTIDE SEQUENCE [LARGE SCALE GENOMIC DNA]</scope>
    <source>
        <strain evidence="8 9">JCM 16536</strain>
    </source>
</reference>
<keyword evidence="9" id="KW-1185">Reference proteome</keyword>
<dbReference type="AlphaFoldDB" id="A0A0R0AJQ8"/>
<dbReference type="PANTHER" id="PTHR30329">
    <property type="entry name" value="STATOR ELEMENT OF FLAGELLAR MOTOR COMPLEX"/>
    <property type="match status" value="1"/>
</dbReference>
<keyword evidence="2 6" id="KW-0732">Signal</keyword>
<feature type="domain" description="OmpA-like" evidence="7">
    <location>
        <begin position="147"/>
        <end position="276"/>
    </location>
</feature>
<dbReference type="SUPFAM" id="SSF103088">
    <property type="entry name" value="OmpA-like"/>
    <property type="match status" value="1"/>
</dbReference>
<comment type="subcellular location">
    <subcellularLocation>
        <location evidence="1">Cell outer membrane</location>
    </subcellularLocation>
</comment>
<sequence length="276" mass="29110">MNIKKKIAVLALLAPALASVGCSTSVSRGLAADGAASEIVFPDEGRMVVKGGTAPAVESLRPLAIGMTKTQLRALVGSPHFREGFSAREWDYLFQLKDAVGNPAPCRFKVLFDSREIARNMYWAPGECAQLLAPAAVAPAPLPAAPAQPRQFALQADTLFAFGKWSESDLSSAGRARLQQIAAELLRSAEGIRDVQVVGHADRIGDDAANQYLSQRRADTVRSVLISQGLPPSAISAQGRGESEPLTACGGSLSRPALVACLAPDRRVEIVARSAV</sequence>
<evidence type="ECO:0000259" key="7">
    <source>
        <dbReference type="PROSITE" id="PS51123"/>
    </source>
</evidence>
<gene>
    <name evidence="8" type="ORF">ARC20_11645</name>
</gene>
<dbReference type="Gene3D" id="3.30.1450.10">
    <property type="match status" value="1"/>
</dbReference>
<protein>
    <recommendedName>
        <fullName evidence="7">OmpA-like domain-containing protein</fullName>
    </recommendedName>
</protein>
<dbReference type="PRINTS" id="PR01021">
    <property type="entry name" value="OMPADOMAIN"/>
</dbReference>
<feature type="signal peptide" evidence="6">
    <location>
        <begin position="1"/>
        <end position="20"/>
    </location>
</feature>
<dbReference type="STRING" id="676599.ARC20_11645"/>
<evidence type="ECO:0000256" key="5">
    <source>
        <dbReference type="PROSITE-ProRule" id="PRU00473"/>
    </source>
</evidence>
<name>A0A0R0AJQ8_9GAMM</name>
<dbReference type="PANTHER" id="PTHR30329:SF21">
    <property type="entry name" value="LIPOPROTEIN YIAD-RELATED"/>
    <property type="match status" value="1"/>
</dbReference>
<dbReference type="InterPro" id="IPR036737">
    <property type="entry name" value="OmpA-like_sf"/>
</dbReference>
<evidence type="ECO:0000256" key="6">
    <source>
        <dbReference type="SAM" id="SignalP"/>
    </source>
</evidence>
<evidence type="ECO:0000313" key="9">
    <source>
        <dbReference type="Proteomes" id="UP000051802"/>
    </source>
</evidence>
<evidence type="ECO:0000256" key="3">
    <source>
        <dbReference type="ARBA" id="ARBA00023136"/>
    </source>
</evidence>
<dbReference type="InterPro" id="IPR007450">
    <property type="entry name" value="BamE_dom"/>
</dbReference>
<proteinExistence type="predicted"/>
<evidence type="ECO:0000256" key="2">
    <source>
        <dbReference type="ARBA" id="ARBA00022729"/>
    </source>
</evidence>
<feature type="chain" id="PRO_5006390880" description="OmpA-like domain-containing protein" evidence="6">
    <location>
        <begin position="21"/>
        <end position="276"/>
    </location>
</feature>
<dbReference type="InterPro" id="IPR050330">
    <property type="entry name" value="Bact_OuterMem_StrucFunc"/>
</dbReference>
<organism evidence="8 9">
    <name type="scientific">Stenotrophomonas panacihumi</name>
    <dbReference type="NCBI Taxonomy" id="676599"/>
    <lineage>
        <taxon>Bacteria</taxon>
        <taxon>Pseudomonadati</taxon>
        <taxon>Pseudomonadota</taxon>
        <taxon>Gammaproteobacteria</taxon>
        <taxon>Lysobacterales</taxon>
        <taxon>Lysobacteraceae</taxon>
        <taxon>Stenotrophomonas</taxon>
    </lineage>
</organism>
<keyword evidence="3 5" id="KW-0472">Membrane</keyword>
<dbReference type="Pfam" id="PF00691">
    <property type="entry name" value="OmpA"/>
    <property type="match status" value="1"/>
</dbReference>
<dbReference type="InterPro" id="IPR006664">
    <property type="entry name" value="OMP_bac"/>
</dbReference>
<keyword evidence="4" id="KW-0998">Cell outer membrane</keyword>
<accession>A0A0R0AJQ8</accession>
<dbReference type="Gene3D" id="3.30.1330.60">
    <property type="entry name" value="OmpA-like domain"/>
    <property type="match status" value="1"/>
</dbReference>
<dbReference type="InterPro" id="IPR037873">
    <property type="entry name" value="BamE-like"/>
</dbReference>
<dbReference type="Proteomes" id="UP000051802">
    <property type="component" value="Unassembled WGS sequence"/>
</dbReference>
<dbReference type="RefSeq" id="WP_057647192.1">
    <property type="nucleotide sequence ID" value="NZ_LLXU01000089.1"/>
</dbReference>
<evidence type="ECO:0000313" key="8">
    <source>
        <dbReference type="EMBL" id="KRG41396.1"/>
    </source>
</evidence>
<dbReference type="Pfam" id="PF04355">
    <property type="entry name" value="BamE"/>
    <property type="match status" value="1"/>
</dbReference>
<dbReference type="EMBL" id="LLXU01000089">
    <property type="protein sequence ID" value="KRG41396.1"/>
    <property type="molecule type" value="Genomic_DNA"/>
</dbReference>